<dbReference type="AlphaFoldDB" id="A0A1E3QNZ4"/>
<name>A0A1E3QNZ4_9ASCO</name>
<organism evidence="1 2">
    <name type="scientific">Babjeviella inositovora NRRL Y-12698</name>
    <dbReference type="NCBI Taxonomy" id="984486"/>
    <lineage>
        <taxon>Eukaryota</taxon>
        <taxon>Fungi</taxon>
        <taxon>Dikarya</taxon>
        <taxon>Ascomycota</taxon>
        <taxon>Saccharomycotina</taxon>
        <taxon>Pichiomycetes</taxon>
        <taxon>Serinales incertae sedis</taxon>
        <taxon>Babjeviella</taxon>
    </lineage>
</organism>
<dbReference type="RefSeq" id="XP_018984757.1">
    <property type="nucleotide sequence ID" value="XM_019129030.1"/>
</dbReference>
<dbReference type="GeneID" id="30146883"/>
<dbReference type="EMBL" id="KV454432">
    <property type="protein sequence ID" value="ODQ79429.1"/>
    <property type="molecule type" value="Genomic_DNA"/>
</dbReference>
<proteinExistence type="predicted"/>
<evidence type="ECO:0000313" key="2">
    <source>
        <dbReference type="Proteomes" id="UP000094336"/>
    </source>
</evidence>
<dbReference type="Proteomes" id="UP000094336">
    <property type="component" value="Unassembled WGS sequence"/>
</dbReference>
<sequence>MFHSLTVHVSDIRILPGIASAQRLTAGNNEIPGKEEFVLSNKYGIVTDSMQIHGIRTFYTASFQTYGICVQWQPIAIIFHPALGTL</sequence>
<keyword evidence="2" id="KW-1185">Reference proteome</keyword>
<evidence type="ECO:0000313" key="1">
    <source>
        <dbReference type="EMBL" id="ODQ79429.1"/>
    </source>
</evidence>
<gene>
    <name evidence="1" type="ORF">BABINDRAFT_161829</name>
</gene>
<protein>
    <submittedName>
        <fullName evidence="1">Uncharacterized protein</fullName>
    </submittedName>
</protein>
<accession>A0A1E3QNZ4</accession>
<reference evidence="2" key="1">
    <citation type="submission" date="2016-05" db="EMBL/GenBank/DDBJ databases">
        <title>Comparative genomics of biotechnologically important yeasts.</title>
        <authorList>
            <consortium name="DOE Joint Genome Institute"/>
            <person name="Riley R."/>
            <person name="Haridas S."/>
            <person name="Wolfe K.H."/>
            <person name="Lopes M.R."/>
            <person name="Hittinger C.T."/>
            <person name="Goker M."/>
            <person name="Salamov A."/>
            <person name="Wisecaver J."/>
            <person name="Long T.M."/>
            <person name="Aerts A.L."/>
            <person name="Barry K."/>
            <person name="Choi C."/>
            <person name="Clum A."/>
            <person name="Coughlan A.Y."/>
            <person name="Deshpande S."/>
            <person name="Douglass A.P."/>
            <person name="Hanson S.J."/>
            <person name="Klenk H.-P."/>
            <person name="Labutti K."/>
            <person name="Lapidus A."/>
            <person name="Lindquist E."/>
            <person name="Lipzen A."/>
            <person name="Meier-Kolthoff J.P."/>
            <person name="Ohm R.A."/>
            <person name="Otillar R.P."/>
            <person name="Pangilinan J."/>
            <person name="Peng Y."/>
            <person name="Rokas A."/>
            <person name="Rosa C.A."/>
            <person name="Scheuner C."/>
            <person name="Sibirny A.A."/>
            <person name="Slot J.C."/>
            <person name="Stielow J.B."/>
            <person name="Sun H."/>
            <person name="Kurtzman C.P."/>
            <person name="Blackwell M."/>
            <person name="Grigoriev I.V."/>
            <person name="Jeffries T.W."/>
        </authorList>
    </citation>
    <scope>NUCLEOTIDE SEQUENCE [LARGE SCALE GENOMIC DNA]</scope>
    <source>
        <strain evidence="2">NRRL Y-12698</strain>
    </source>
</reference>